<dbReference type="RefSeq" id="XP_041221027.1">
    <property type="nucleotide sequence ID" value="XM_041372707.1"/>
</dbReference>
<gene>
    <name evidence="4" type="ORF">F5891DRAFT_667374</name>
</gene>
<dbReference type="GO" id="GO:0005829">
    <property type="term" value="C:cytosol"/>
    <property type="evidence" value="ECO:0007669"/>
    <property type="project" value="TreeGrafter"/>
</dbReference>
<evidence type="ECO:0000256" key="1">
    <source>
        <dbReference type="ARBA" id="ARBA00022741"/>
    </source>
</evidence>
<keyword evidence="2" id="KW-0648">Protein biosynthesis</keyword>
<dbReference type="GO" id="GO:0001731">
    <property type="term" value="P:formation of translation preinitiation complex"/>
    <property type="evidence" value="ECO:0007669"/>
    <property type="project" value="TreeGrafter"/>
</dbReference>
<evidence type="ECO:0000256" key="2">
    <source>
        <dbReference type="ARBA" id="ARBA00022917"/>
    </source>
</evidence>
<dbReference type="PANTHER" id="PTHR42854">
    <property type="entry name" value="EUKARYOTIC TRANSLATION INITIATION FACTOR 2 SUBUNIT 3 FAMILY MEMBER"/>
    <property type="match status" value="1"/>
</dbReference>
<keyword evidence="3" id="KW-0342">GTP-binding</keyword>
<evidence type="ECO:0000313" key="4">
    <source>
        <dbReference type="EMBL" id="KAG1895451.1"/>
    </source>
</evidence>
<dbReference type="InterPro" id="IPR027417">
    <property type="entry name" value="P-loop_NTPase"/>
</dbReference>
<dbReference type="AlphaFoldDB" id="A0AAD4HGK8"/>
<accession>A0AAD4HGK8</accession>
<dbReference type="GO" id="GO:0005850">
    <property type="term" value="C:eukaryotic translation initiation factor 2 complex"/>
    <property type="evidence" value="ECO:0007669"/>
    <property type="project" value="TreeGrafter"/>
</dbReference>
<dbReference type="GO" id="GO:0000049">
    <property type="term" value="F:tRNA binding"/>
    <property type="evidence" value="ECO:0007669"/>
    <property type="project" value="TreeGrafter"/>
</dbReference>
<dbReference type="GO" id="GO:0003743">
    <property type="term" value="F:translation initiation factor activity"/>
    <property type="evidence" value="ECO:0007669"/>
    <property type="project" value="TreeGrafter"/>
</dbReference>
<proteinExistence type="predicted"/>
<dbReference type="GO" id="GO:0005525">
    <property type="term" value="F:GTP binding"/>
    <property type="evidence" value="ECO:0007669"/>
    <property type="project" value="UniProtKB-KW"/>
</dbReference>
<evidence type="ECO:0000313" key="5">
    <source>
        <dbReference type="Proteomes" id="UP001195769"/>
    </source>
</evidence>
<dbReference type="Proteomes" id="UP001195769">
    <property type="component" value="Unassembled WGS sequence"/>
</dbReference>
<sequence length="110" mass="12419">MVRMRSEDETHSPCFFRGLSWSRLMSTMLNDAAAMDDALQLIAGNETCPRPQTSEHLTVVKIMQPESIIILQNKVDLIRLLSTKNQSLHSSRVGPRRDGSFNAVLIIDYC</sequence>
<dbReference type="InterPro" id="IPR050543">
    <property type="entry name" value="eIF2G"/>
</dbReference>
<organism evidence="4 5">
    <name type="scientific">Suillus fuscotomentosus</name>
    <dbReference type="NCBI Taxonomy" id="1912939"/>
    <lineage>
        <taxon>Eukaryota</taxon>
        <taxon>Fungi</taxon>
        <taxon>Dikarya</taxon>
        <taxon>Basidiomycota</taxon>
        <taxon>Agaricomycotina</taxon>
        <taxon>Agaricomycetes</taxon>
        <taxon>Agaricomycetidae</taxon>
        <taxon>Boletales</taxon>
        <taxon>Suillineae</taxon>
        <taxon>Suillaceae</taxon>
        <taxon>Suillus</taxon>
    </lineage>
</organism>
<name>A0AAD4HGK8_9AGAM</name>
<dbReference type="Gene3D" id="3.40.50.300">
    <property type="entry name" value="P-loop containing nucleotide triphosphate hydrolases"/>
    <property type="match status" value="1"/>
</dbReference>
<keyword evidence="5" id="KW-1185">Reference proteome</keyword>
<dbReference type="EMBL" id="JABBWK010000066">
    <property type="protein sequence ID" value="KAG1895451.1"/>
    <property type="molecule type" value="Genomic_DNA"/>
</dbReference>
<protein>
    <submittedName>
        <fullName evidence="4">Uncharacterized protein</fullName>
    </submittedName>
</protein>
<keyword evidence="1" id="KW-0547">Nucleotide-binding</keyword>
<dbReference type="PANTHER" id="PTHR42854:SF3">
    <property type="entry name" value="EUKARYOTIC TRANSLATION INITIATION FACTOR 2 SUBUNIT 3-RELATED"/>
    <property type="match status" value="1"/>
</dbReference>
<comment type="caution">
    <text evidence="4">The sequence shown here is derived from an EMBL/GenBank/DDBJ whole genome shotgun (WGS) entry which is preliminary data.</text>
</comment>
<dbReference type="GeneID" id="64667005"/>
<evidence type="ECO:0000256" key="3">
    <source>
        <dbReference type="ARBA" id="ARBA00023134"/>
    </source>
</evidence>
<reference evidence="4" key="1">
    <citation type="journal article" date="2020" name="New Phytol.">
        <title>Comparative genomics reveals dynamic genome evolution in host specialist ectomycorrhizal fungi.</title>
        <authorList>
            <person name="Lofgren L.A."/>
            <person name="Nguyen N.H."/>
            <person name="Vilgalys R."/>
            <person name="Ruytinx J."/>
            <person name="Liao H.L."/>
            <person name="Branco S."/>
            <person name="Kuo A."/>
            <person name="LaButti K."/>
            <person name="Lipzen A."/>
            <person name="Andreopoulos W."/>
            <person name="Pangilinan J."/>
            <person name="Riley R."/>
            <person name="Hundley H."/>
            <person name="Na H."/>
            <person name="Barry K."/>
            <person name="Grigoriev I.V."/>
            <person name="Stajich J.E."/>
            <person name="Kennedy P.G."/>
        </authorList>
    </citation>
    <scope>NUCLEOTIDE SEQUENCE</scope>
    <source>
        <strain evidence="4">FC203</strain>
    </source>
</reference>
<dbReference type="SUPFAM" id="SSF52540">
    <property type="entry name" value="P-loop containing nucleoside triphosphate hydrolases"/>
    <property type="match status" value="1"/>
</dbReference>